<feature type="transmembrane region" description="Helical" evidence="7">
    <location>
        <begin position="438"/>
        <end position="459"/>
    </location>
</feature>
<dbReference type="OrthoDB" id="6111975at2"/>
<dbReference type="Gene3D" id="3.30.200.20">
    <property type="entry name" value="Phosphorylase Kinase, domain 1"/>
    <property type="match status" value="1"/>
</dbReference>
<dbReference type="SUPFAM" id="SSF56112">
    <property type="entry name" value="Protein kinase-like (PK-like)"/>
    <property type="match status" value="1"/>
</dbReference>
<dbReference type="GO" id="GO:0004674">
    <property type="term" value="F:protein serine/threonine kinase activity"/>
    <property type="evidence" value="ECO:0007669"/>
    <property type="project" value="UniProtKB-EC"/>
</dbReference>
<protein>
    <submittedName>
        <fullName evidence="9">Serine/threonine-protein kinase PknA</fullName>
        <ecNumber evidence="9">2.7.11.1</ecNumber>
    </submittedName>
</protein>
<dbReference type="InterPro" id="IPR000719">
    <property type="entry name" value="Prot_kinase_dom"/>
</dbReference>
<dbReference type="EMBL" id="SJPN01000010">
    <property type="protein sequence ID" value="TWT92820.1"/>
    <property type="molecule type" value="Genomic_DNA"/>
</dbReference>
<dbReference type="InterPro" id="IPR011009">
    <property type="entry name" value="Kinase-like_dom_sf"/>
</dbReference>
<dbReference type="EC" id="2.7.11.1" evidence="9"/>
<reference evidence="9 10" key="1">
    <citation type="submission" date="2019-02" db="EMBL/GenBank/DDBJ databases">
        <title>Deep-cultivation of Planctomycetes and their phenomic and genomic characterization uncovers novel biology.</title>
        <authorList>
            <person name="Wiegand S."/>
            <person name="Jogler M."/>
            <person name="Boedeker C."/>
            <person name="Pinto D."/>
            <person name="Vollmers J."/>
            <person name="Rivas-Marin E."/>
            <person name="Kohn T."/>
            <person name="Peeters S.H."/>
            <person name="Heuer A."/>
            <person name="Rast P."/>
            <person name="Oberbeckmann S."/>
            <person name="Bunk B."/>
            <person name="Jeske O."/>
            <person name="Meyerdierks A."/>
            <person name="Storesund J.E."/>
            <person name="Kallscheuer N."/>
            <person name="Luecker S."/>
            <person name="Lage O.M."/>
            <person name="Pohl T."/>
            <person name="Merkel B.J."/>
            <person name="Hornburger P."/>
            <person name="Mueller R.-W."/>
            <person name="Bruemmer F."/>
            <person name="Labrenz M."/>
            <person name="Spormann A.M."/>
            <person name="Op Den Camp H."/>
            <person name="Overmann J."/>
            <person name="Amann R."/>
            <person name="Jetten M.S.M."/>
            <person name="Mascher T."/>
            <person name="Medema M.H."/>
            <person name="Devos D.P."/>
            <person name="Kaster A.-K."/>
            <person name="Ovreas L."/>
            <person name="Rohde M."/>
            <person name="Galperin M.Y."/>
            <person name="Jogler C."/>
        </authorList>
    </citation>
    <scope>NUCLEOTIDE SEQUENCE [LARGE SCALE GENOMIC DNA]</scope>
    <source>
        <strain evidence="9 10">Pla52n</strain>
    </source>
</reference>
<feature type="region of interest" description="Disordered" evidence="6">
    <location>
        <begin position="311"/>
        <end position="374"/>
    </location>
</feature>
<dbReference type="PROSITE" id="PS00107">
    <property type="entry name" value="PROTEIN_KINASE_ATP"/>
    <property type="match status" value="1"/>
</dbReference>
<evidence type="ECO:0000256" key="1">
    <source>
        <dbReference type="ARBA" id="ARBA00022679"/>
    </source>
</evidence>
<dbReference type="InterPro" id="IPR008271">
    <property type="entry name" value="Ser/Thr_kinase_AS"/>
</dbReference>
<evidence type="ECO:0000313" key="9">
    <source>
        <dbReference type="EMBL" id="TWT92820.1"/>
    </source>
</evidence>
<dbReference type="PANTHER" id="PTHR43289:SF6">
    <property type="entry name" value="SERINE_THREONINE-PROTEIN KINASE NEKL-3"/>
    <property type="match status" value="1"/>
</dbReference>
<keyword evidence="7" id="KW-0472">Membrane</keyword>
<keyword evidence="4 5" id="KW-0067">ATP-binding</keyword>
<feature type="binding site" evidence="5">
    <location>
        <position position="39"/>
    </location>
    <ligand>
        <name>ATP</name>
        <dbReference type="ChEBI" id="CHEBI:30616"/>
    </ligand>
</feature>
<dbReference type="CDD" id="cd14014">
    <property type="entry name" value="STKc_PknB_like"/>
    <property type="match status" value="1"/>
</dbReference>
<dbReference type="RefSeq" id="WP_146523104.1">
    <property type="nucleotide sequence ID" value="NZ_CP151726.1"/>
</dbReference>
<evidence type="ECO:0000256" key="5">
    <source>
        <dbReference type="PROSITE-ProRule" id="PRU10141"/>
    </source>
</evidence>
<keyword evidence="1 9" id="KW-0808">Transferase</keyword>
<organism evidence="9 10">
    <name type="scientific">Stieleria varia</name>
    <dbReference type="NCBI Taxonomy" id="2528005"/>
    <lineage>
        <taxon>Bacteria</taxon>
        <taxon>Pseudomonadati</taxon>
        <taxon>Planctomycetota</taxon>
        <taxon>Planctomycetia</taxon>
        <taxon>Pirellulales</taxon>
        <taxon>Pirellulaceae</taxon>
        <taxon>Stieleria</taxon>
    </lineage>
</organism>
<feature type="domain" description="Protein kinase" evidence="8">
    <location>
        <begin position="10"/>
        <end position="268"/>
    </location>
</feature>
<evidence type="ECO:0000256" key="7">
    <source>
        <dbReference type="SAM" id="Phobius"/>
    </source>
</evidence>
<keyword evidence="2 5" id="KW-0547">Nucleotide-binding</keyword>
<comment type="caution">
    <text evidence="9">The sequence shown here is derived from an EMBL/GenBank/DDBJ whole genome shotgun (WGS) entry which is preliminary data.</text>
</comment>
<name>A0A5C6A0I4_9BACT</name>
<dbReference type="Proteomes" id="UP000320176">
    <property type="component" value="Unassembled WGS sequence"/>
</dbReference>
<dbReference type="PROSITE" id="PS50011">
    <property type="entry name" value="PROTEIN_KINASE_DOM"/>
    <property type="match status" value="1"/>
</dbReference>
<dbReference type="PANTHER" id="PTHR43289">
    <property type="entry name" value="MITOGEN-ACTIVATED PROTEIN KINASE KINASE KINASE 20-RELATED"/>
    <property type="match status" value="1"/>
</dbReference>
<dbReference type="SMART" id="SM00220">
    <property type="entry name" value="S_TKc"/>
    <property type="match status" value="1"/>
</dbReference>
<accession>A0A5C6A0I4</accession>
<dbReference type="GO" id="GO:0005524">
    <property type="term" value="F:ATP binding"/>
    <property type="evidence" value="ECO:0007669"/>
    <property type="project" value="UniProtKB-UniRule"/>
</dbReference>
<sequence length="648" mass="71545">MDSPEFLGPYRIGEKLGRGGMGTVYAGVHEKTGERVAVKLIAEHVSDEMRFRRRFDAEVETLKRLRHPNIVRLIGYGEQEGRLFYSMELVQGESLLARLKREKRLPWMFVLDVAIQVCSALKHAHDLGVIHRDLKPANLVLTPSGEIKLVDFGIAKIFGHEQTAEGSVLGTADYMAPEQATGAGITSRVDLYALGCVMYAMLCGRPPFRGKTVSQVIEMVKSKDPAPLDLIDPELPEDIVQIVHHLLAKDPADRPPTALAVNNRLKAMRAGLSRQMTLNGDNLDTGIEEPHVEIRTHGIDLSDEAIAGLDSTGSAATRPHDNQTNVHTGNAKKGPLTRLENQRQMSADPSAGTADPSAGTVHEPGAAPGDNTLPMIGKATKTPQTGTGFTTGRSENEATDDAYMGTRDTHFQTVADSDTDGGFFRTTNVESDGKAKHVFSIAALVIGLILAIVAVFYAMRKPTADQLLATIDNAVAAGQTDEAQRDIERFLKLHPQHPRVDELSELRQSYQLDGTLRRLRLQSKIRTSQPPVYETEFLAAMELRRTEPDQAQEKLQQWLSVFVDPDMTAADPRTELQTLAEFELARLKRDRPAAENERRLDELLSRVGSAMELPKEESMERLRAIIKLYEDEAWAAPAVQAARDQLNR</sequence>
<keyword evidence="10" id="KW-1185">Reference proteome</keyword>
<evidence type="ECO:0000313" key="10">
    <source>
        <dbReference type="Proteomes" id="UP000320176"/>
    </source>
</evidence>
<evidence type="ECO:0000256" key="3">
    <source>
        <dbReference type="ARBA" id="ARBA00022777"/>
    </source>
</evidence>
<dbReference type="InterPro" id="IPR017441">
    <property type="entry name" value="Protein_kinase_ATP_BS"/>
</dbReference>
<evidence type="ECO:0000256" key="4">
    <source>
        <dbReference type="ARBA" id="ARBA00022840"/>
    </source>
</evidence>
<proteinExistence type="predicted"/>
<evidence type="ECO:0000256" key="2">
    <source>
        <dbReference type="ARBA" id="ARBA00022741"/>
    </source>
</evidence>
<dbReference type="Pfam" id="PF00069">
    <property type="entry name" value="Pkinase"/>
    <property type="match status" value="1"/>
</dbReference>
<gene>
    <name evidence="9" type="primary">pknA_4</name>
    <name evidence="9" type="ORF">Pla52n_61850</name>
</gene>
<keyword evidence="7" id="KW-0812">Transmembrane</keyword>
<dbReference type="PROSITE" id="PS00108">
    <property type="entry name" value="PROTEIN_KINASE_ST"/>
    <property type="match status" value="1"/>
</dbReference>
<evidence type="ECO:0000259" key="8">
    <source>
        <dbReference type="PROSITE" id="PS50011"/>
    </source>
</evidence>
<dbReference type="AlphaFoldDB" id="A0A5C6A0I4"/>
<keyword evidence="7" id="KW-1133">Transmembrane helix</keyword>
<dbReference type="Gene3D" id="1.10.510.10">
    <property type="entry name" value="Transferase(Phosphotransferase) domain 1"/>
    <property type="match status" value="1"/>
</dbReference>
<evidence type="ECO:0000256" key="6">
    <source>
        <dbReference type="SAM" id="MobiDB-lite"/>
    </source>
</evidence>
<keyword evidence="3 9" id="KW-0418">Kinase</keyword>